<reference evidence="1" key="3">
    <citation type="submission" date="2025-09" db="UniProtKB">
        <authorList>
            <consortium name="Ensembl"/>
        </authorList>
    </citation>
    <scope>IDENTIFICATION</scope>
</reference>
<name>A0A2K6JVA2_RHIBE</name>
<evidence type="ECO:0000313" key="2">
    <source>
        <dbReference type="Proteomes" id="UP000233180"/>
    </source>
</evidence>
<reference evidence="1 2" key="1">
    <citation type="submission" date="2016-06" db="EMBL/GenBank/DDBJ databases">
        <title>Genome of Rhinopithecus bieti.</title>
        <authorList>
            <person name="Wu"/>
            <person name="C.-I. and Zhang"/>
            <person name="Y."/>
        </authorList>
    </citation>
    <scope>NUCLEOTIDE SEQUENCE</scope>
</reference>
<accession>A0A2K6JVA2</accession>
<organism evidence="1 2">
    <name type="scientific">Rhinopithecus bieti</name>
    <name type="common">Black snub-nosed monkey</name>
    <name type="synonym">Pygathrix bieti</name>
    <dbReference type="NCBI Taxonomy" id="61621"/>
    <lineage>
        <taxon>Eukaryota</taxon>
        <taxon>Metazoa</taxon>
        <taxon>Chordata</taxon>
        <taxon>Craniata</taxon>
        <taxon>Vertebrata</taxon>
        <taxon>Euteleostomi</taxon>
        <taxon>Mammalia</taxon>
        <taxon>Eutheria</taxon>
        <taxon>Euarchontoglires</taxon>
        <taxon>Primates</taxon>
        <taxon>Haplorrhini</taxon>
        <taxon>Catarrhini</taxon>
        <taxon>Cercopithecidae</taxon>
        <taxon>Colobinae</taxon>
        <taxon>Rhinopithecus</taxon>
    </lineage>
</organism>
<keyword evidence="2" id="KW-1185">Reference proteome</keyword>
<dbReference type="Proteomes" id="UP000233180">
    <property type="component" value="Unassembled WGS sequence"/>
</dbReference>
<dbReference type="GeneTree" id="ENSGT00910000148254"/>
<sequence>MIQKSVMFMEFGTCSDVKWFLNCLPGVASRPSAVLHILISKTSLLTAKEHILYTFLMYSYKYLHLTRR</sequence>
<dbReference type="AlphaFoldDB" id="A0A2K6JVA2"/>
<dbReference type="OMA" id="KSVMFME"/>
<dbReference type="Ensembl" id="ENSRBIT00000015415.1">
    <property type="protein sequence ID" value="ENSRBIP00000002950.1"/>
    <property type="gene ID" value="ENSRBIG00000014103.1"/>
</dbReference>
<protein>
    <submittedName>
        <fullName evidence="1">Uncharacterized protein</fullName>
    </submittedName>
</protein>
<reference evidence="1" key="2">
    <citation type="submission" date="2025-08" db="UniProtKB">
        <authorList>
            <consortium name="Ensembl"/>
        </authorList>
    </citation>
    <scope>IDENTIFICATION</scope>
</reference>
<proteinExistence type="predicted"/>
<evidence type="ECO:0000313" key="1">
    <source>
        <dbReference type="Ensembl" id="ENSRBIP00000002950.1"/>
    </source>
</evidence>